<gene>
    <name evidence="2" type="ORF">VNO77_44587</name>
</gene>
<proteinExistence type="predicted"/>
<keyword evidence="1" id="KW-0732">Signal</keyword>
<evidence type="ECO:0000313" key="2">
    <source>
        <dbReference type="EMBL" id="KAK7306636.1"/>
    </source>
</evidence>
<evidence type="ECO:0000256" key="1">
    <source>
        <dbReference type="SAM" id="SignalP"/>
    </source>
</evidence>
<name>A0AAN9PQG8_CANGL</name>
<dbReference type="EMBL" id="JAYMYQ010000011">
    <property type="protein sequence ID" value="KAK7306636.1"/>
    <property type="molecule type" value="Genomic_DNA"/>
</dbReference>
<accession>A0AAN9PQG8</accession>
<dbReference type="Proteomes" id="UP001367508">
    <property type="component" value="Unassembled WGS sequence"/>
</dbReference>
<feature type="signal peptide" evidence="1">
    <location>
        <begin position="1"/>
        <end position="19"/>
    </location>
</feature>
<sequence>MYTLLLKFQLLCPSFTVEGSIWKFVSINVEEPQLKVRSKLEVSHDDAKPVHHVGSSTLIHSLANYDHHIACYTVHLLKRRGAKHE</sequence>
<feature type="chain" id="PRO_5042828605" evidence="1">
    <location>
        <begin position="20"/>
        <end position="85"/>
    </location>
</feature>
<evidence type="ECO:0000313" key="3">
    <source>
        <dbReference type="Proteomes" id="UP001367508"/>
    </source>
</evidence>
<organism evidence="2 3">
    <name type="scientific">Canavalia gladiata</name>
    <name type="common">Sword bean</name>
    <name type="synonym">Dolichos gladiatus</name>
    <dbReference type="NCBI Taxonomy" id="3824"/>
    <lineage>
        <taxon>Eukaryota</taxon>
        <taxon>Viridiplantae</taxon>
        <taxon>Streptophyta</taxon>
        <taxon>Embryophyta</taxon>
        <taxon>Tracheophyta</taxon>
        <taxon>Spermatophyta</taxon>
        <taxon>Magnoliopsida</taxon>
        <taxon>eudicotyledons</taxon>
        <taxon>Gunneridae</taxon>
        <taxon>Pentapetalae</taxon>
        <taxon>rosids</taxon>
        <taxon>fabids</taxon>
        <taxon>Fabales</taxon>
        <taxon>Fabaceae</taxon>
        <taxon>Papilionoideae</taxon>
        <taxon>50 kb inversion clade</taxon>
        <taxon>NPAAA clade</taxon>
        <taxon>indigoferoid/millettioid clade</taxon>
        <taxon>Phaseoleae</taxon>
        <taxon>Canavalia</taxon>
    </lineage>
</organism>
<dbReference type="AlphaFoldDB" id="A0AAN9PQG8"/>
<reference evidence="2 3" key="1">
    <citation type="submission" date="2024-01" db="EMBL/GenBank/DDBJ databases">
        <title>The genomes of 5 underutilized Papilionoideae crops provide insights into root nodulation and disease resistanc.</title>
        <authorList>
            <person name="Jiang F."/>
        </authorList>
    </citation>
    <scope>NUCLEOTIDE SEQUENCE [LARGE SCALE GENOMIC DNA]</scope>
    <source>
        <strain evidence="2">LVBAO_FW01</strain>
        <tissue evidence="2">Leaves</tissue>
    </source>
</reference>
<keyword evidence="3" id="KW-1185">Reference proteome</keyword>
<comment type="caution">
    <text evidence="2">The sequence shown here is derived from an EMBL/GenBank/DDBJ whole genome shotgun (WGS) entry which is preliminary data.</text>
</comment>
<protein>
    <submittedName>
        <fullName evidence="2">Uncharacterized protein</fullName>
    </submittedName>
</protein>